<feature type="domain" description="UspA" evidence="2">
    <location>
        <begin position="10"/>
        <end position="164"/>
    </location>
</feature>
<feature type="domain" description="UspA" evidence="2">
    <location>
        <begin position="220"/>
        <end position="290"/>
    </location>
</feature>
<evidence type="ECO:0000313" key="3">
    <source>
        <dbReference type="EMBL" id="PRY66693.1"/>
    </source>
</evidence>
<dbReference type="PRINTS" id="PR01438">
    <property type="entry name" value="UNVRSLSTRESS"/>
</dbReference>
<reference evidence="3 4" key="1">
    <citation type="submission" date="2018-03" db="EMBL/GenBank/DDBJ databases">
        <title>Genomic Encyclopedia of Type Strains, Phase III (KMG-III): the genomes of soil and plant-associated and newly described type strains.</title>
        <authorList>
            <person name="Whitman W."/>
        </authorList>
    </citation>
    <scope>NUCLEOTIDE SEQUENCE [LARGE SCALE GENOMIC DNA]</scope>
    <source>
        <strain evidence="3 4">CGMCC 1.12152</strain>
    </source>
</reference>
<evidence type="ECO:0000313" key="4">
    <source>
        <dbReference type="Proteomes" id="UP000237647"/>
    </source>
</evidence>
<dbReference type="OrthoDB" id="9804721at2"/>
<dbReference type="Proteomes" id="UP000237647">
    <property type="component" value="Unassembled WGS sequence"/>
</dbReference>
<comment type="similarity">
    <text evidence="1">Belongs to the universal stress protein A family.</text>
</comment>
<dbReference type="CDD" id="cd00293">
    <property type="entry name" value="USP-like"/>
    <property type="match status" value="2"/>
</dbReference>
<keyword evidence="4" id="KW-1185">Reference proteome</keyword>
<organism evidence="3 4">
    <name type="scientific">Vreelandella songnenensis</name>
    <dbReference type="NCBI Taxonomy" id="1176243"/>
    <lineage>
        <taxon>Bacteria</taxon>
        <taxon>Pseudomonadati</taxon>
        <taxon>Pseudomonadota</taxon>
        <taxon>Gammaproteobacteria</taxon>
        <taxon>Oceanospirillales</taxon>
        <taxon>Halomonadaceae</taxon>
        <taxon>Vreelandella</taxon>
    </lineage>
</organism>
<dbReference type="InterPro" id="IPR006015">
    <property type="entry name" value="Universal_stress_UspA"/>
</dbReference>
<dbReference type="PANTHER" id="PTHR46268:SF6">
    <property type="entry name" value="UNIVERSAL STRESS PROTEIN UP12"/>
    <property type="match status" value="1"/>
</dbReference>
<dbReference type="InterPro" id="IPR006016">
    <property type="entry name" value="UspA"/>
</dbReference>
<evidence type="ECO:0000256" key="1">
    <source>
        <dbReference type="ARBA" id="ARBA00008791"/>
    </source>
</evidence>
<sequence length="290" mass="32009">MTERVVNQYVVAAIDGSRFSEGVCDYAAWASLALDVPLTFVHVVDNHSPAPAEQNLSGNLHFGAREHLLEELSTLDEQRAKVNREQGRLMLEAAQTRASEKGVSICDTRQLNGTLVETLVELEEDVRLLIMGKRGETAHQASDHLGANLERVVREMHRPILMVPPVFKRPEKILIAFDGSKTTRKGVEMLARSPLFTGIECHVLVVGVDNAEHHLELGWALGALRNAGHRVEGSIRAGKVDEVLQIYTAEQDIDLLVMGAYGHSRIRHLLIGSTTTAMLRGSQIPVLILR</sequence>
<accession>A0A2T0V943</accession>
<protein>
    <submittedName>
        <fullName evidence="3">Nucleotide-binding universal stress UspA family protein</fullName>
    </submittedName>
</protein>
<dbReference type="AlphaFoldDB" id="A0A2T0V943"/>
<evidence type="ECO:0000259" key="2">
    <source>
        <dbReference type="Pfam" id="PF00582"/>
    </source>
</evidence>
<dbReference type="Pfam" id="PF00582">
    <property type="entry name" value="Usp"/>
    <property type="match status" value="2"/>
</dbReference>
<name>A0A2T0V943_9GAMM</name>
<comment type="caution">
    <text evidence="3">The sequence shown here is derived from an EMBL/GenBank/DDBJ whole genome shotgun (WGS) entry which is preliminary data.</text>
</comment>
<gene>
    <name evidence="3" type="ORF">B0H98_101688</name>
</gene>
<dbReference type="EMBL" id="PVTK01000001">
    <property type="protein sequence ID" value="PRY66693.1"/>
    <property type="molecule type" value="Genomic_DNA"/>
</dbReference>
<proteinExistence type="inferred from homology"/>
<dbReference type="Gene3D" id="3.40.50.12370">
    <property type="match status" value="1"/>
</dbReference>
<dbReference type="PANTHER" id="PTHR46268">
    <property type="entry name" value="STRESS RESPONSE PROTEIN NHAX"/>
    <property type="match status" value="1"/>
</dbReference>
<dbReference type="SUPFAM" id="SSF52402">
    <property type="entry name" value="Adenine nucleotide alpha hydrolases-like"/>
    <property type="match status" value="2"/>
</dbReference>
<dbReference type="RefSeq" id="WP_106373641.1">
    <property type="nucleotide sequence ID" value="NZ_PVTK01000001.1"/>
</dbReference>